<accession>D2QI67</accession>
<dbReference type="Pfam" id="PF04055">
    <property type="entry name" value="Radical_SAM"/>
    <property type="match status" value="1"/>
</dbReference>
<dbReference type="KEGG" id="sli:Slin_0901"/>
<evidence type="ECO:0000256" key="3">
    <source>
        <dbReference type="ARBA" id="ARBA00022691"/>
    </source>
</evidence>
<dbReference type="RefSeq" id="WP_012925507.1">
    <property type="nucleotide sequence ID" value="NC_013730.1"/>
</dbReference>
<dbReference type="Gene3D" id="3.20.20.70">
    <property type="entry name" value="Aldolase class I"/>
    <property type="match status" value="1"/>
</dbReference>
<evidence type="ECO:0000313" key="8">
    <source>
        <dbReference type="EMBL" id="ADB36955.1"/>
    </source>
</evidence>
<reference evidence="8 9" key="1">
    <citation type="journal article" date="2010" name="Stand. Genomic Sci.">
        <title>Complete genome sequence of Spirosoma linguale type strain (1).</title>
        <authorList>
            <person name="Lail K."/>
            <person name="Sikorski J."/>
            <person name="Saunders E."/>
            <person name="Lapidus A."/>
            <person name="Glavina Del Rio T."/>
            <person name="Copeland A."/>
            <person name="Tice H."/>
            <person name="Cheng J.-F."/>
            <person name="Lucas S."/>
            <person name="Nolan M."/>
            <person name="Bruce D."/>
            <person name="Goodwin L."/>
            <person name="Pitluck S."/>
            <person name="Ivanova N."/>
            <person name="Mavromatis K."/>
            <person name="Ovchinnikova G."/>
            <person name="Pati A."/>
            <person name="Chen A."/>
            <person name="Palaniappan K."/>
            <person name="Land M."/>
            <person name="Hauser L."/>
            <person name="Chang Y.-J."/>
            <person name="Jeffries C.D."/>
            <person name="Chain P."/>
            <person name="Brettin T."/>
            <person name="Detter J.C."/>
            <person name="Schuetze A."/>
            <person name="Rohde M."/>
            <person name="Tindall B.J."/>
            <person name="Goeker M."/>
            <person name="Bristow J."/>
            <person name="Eisen J.A."/>
            <person name="Markowitz V."/>
            <person name="Hugenholtz P."/>
            <person name="Kyrpides N.C."/>
            <person name="Klenk H.-P."/>
            <person name="Chen F."/>
        </authorList>
    </citation>
    <scope>NUCLEOTIDE SEQUENCE [LARGE SCALE GENOMIC DNA]</scope>
    <source>
        <strain evidence="9">ATCC 33905 / DSM 74 / LMG 10896 / Claus 1</strain>
    </source>
</reference>
<dbReference type="eggNOG" id="COG0641">
    <property type="taxonomic scope" value="Bacteria"/>
</dbReference>
<evidence type="ECO:0000256" key="5">
    <source>
        <dbReference type="ARBA" id="ARBA00023004"/>
    </source>
</evidence>
<evidence type="ECO:0000256" key="2">
    <source>
        <dbReference type="ARBA" id="ARBA00022485"/>
    </source>
</evidence>
<name>D2QI67_SPILD</name>
<proteinExistence type="predicted"/>
<keyword evidence="4" id="KW-0479">Metal-binding</keyword>
<dbReference type="PROSITE" id="PS51918">
    <property type="entry name" value="RADICAL_SAM"/>
    <property type="match status" value="1"/>
</dbReference>
<dbReference type="InterPro" id="IPR023867">
    <property type="entry name" value="Sulphatase_maturase_rSAM"/>
</dbReference>
<dbReference type="SFLD" id="SFLDG01386">
    <property type="entry name" value="main_SPASM_domain-containing"/>
    <property type="match status" value="1"/>
</dbReference>
<dbReference type="Proteomes" id="UP000002028">
    <property type="component" value="Chromosome"/>
</dbReference>
<evidence type="ECO:0000259" key="7">
    <source>
        <dbReference type="PROSITE" id="PS51918"/>
    </source>
</evidence>
<keyword evidence="6" id="KW-0411">Iron-sulfur</keyword>
<evidence type="ECO:0000313" key="9">
    <source>
        <dbReference type="Proteomes" id="UP000002028"/>
    </source>
</evidence>
<keyword evidence="2" id="KW-0004">4Fe-4S</keyword>
<dbReference type="SFLD" id="SFLDG01072">
    <property type="entry name" value="dehydrogenase_like"/>
    <property type="match status" value="1"/>
</dbReference>
<dbReference type="STRING" id="504472.Slin_0901"/>
<dbReference type="GO" id="GO:0016491">
    <property type="term" value="F:oxidoreductase activity"/>
    <property type="evidence" value="ECO:0007669"/>
    <property type="project" value="InterPro"/>
</dbReference>
<protein>
    <submittedName>
        <fullName evidence="8">Radical SAM domain protein</fullName>
    </submittedName>
</protein>
<gene>
    <name evidence="8" type="ordered locus">Slin_0901</name>
</gene>
<dbReference type="SFLD" id="SFLDS00029">
    <property type="entry name" value="Radical_SAM"/>
    <property type="match status" value="1"/>
</dbReference>
<evidence type="ECO:0000256" key="6">
    <source>
        <dbReference type="ARBA" id="ARBA00023014"/>
    </source>
</evidence>
<feature type="domain" description="Radical SAM core" evidence="7">
    <location>
        <begin position="4"/>
        <end position="237"/>
    </location>
</feature>
<dbReference type="InterPro" id="IPR058240">
    <property type="entry name" value="rSAM_sf"/>
</dbReference>
<dbReference type="InterPro" id="IPR000385">
    <property type="entry name" value="MoaA_NifB_PqqE_Fe-S-bd_CS"/>
</dbReference>
<dbReference type="AlphaFoldDB" id="D2QI67"/>
<keyword evidence="3" id="KW-0949">S-adenosyl-L-methionine</keyword>
<evidence type="ECO:0000256" key="1">
    <source>
        <dbReference type="ARBA" id="ARBA00001966"/>
    </source>
</evidence>
<dbReference type="PANTHER" id="PTHR43273:SF8">
    <property type="entry name" value="RADICAL SAM DOMAIN PROTEIN"/>
    <property type="match status" value="1"/>
</dbReference>
<dbReference type="InterPro" id="IPR013785">
    <property type="entry name" value="Aldolase_TIM"/>
</dbReference>
<comment type="cofactor">
    <cofactor evidence="1">
        <name>[4Fe-4S] cluster</name>
        <dbReference type="ChEBI" id="CHEBI:49883"/>
    </cofactor>
</comment>
<dbReference type="CDD" id="cd01335">
    <property type="entry name" value="Radical_SAM"/>
    <property type="match status" value="1"/>
</dbReference>
<dbReference type="EMBL" id="CP001769">
    <property type="protein sequence ID" value="ADB36955.1"/>
    <property type="molecule type" value="Genomic_DNA"/>
</dbReference>
<dbReference type="PANTHER" id="PTHR43273">
    <property type="entry name" value="ANAEROBIC SULFATASE-MATURATING ENZYME HOMOLOG ASLB-RELATED"/>
    <property type="match status" value="1"/>
</dbReference>
<evidence type="ECO:0000256" key="4">
    <source>
        <dbReference type="ARBA" id="ARBA00022723"/>
    </source>
</evidence>
<dbReference type="InterPro" id="IPR007197">
    <property type="entry name" value="rSAM"/>
</dbReference>
<sequence>MKKIRQPRIRGLVLKVASRCNLNCSYCYVYNQGDTTYRDQPFLMTNATVELLISRVNDYCRQYRIRAFRFVFHGGEPLLAPVSFYHQFVSQVERVLPAHTRVEYTLQTNGVLLTDDWCRALGELGVRIGISIDGPAAVHDAFRVDHRGRGSYAAAVAGLRRAQTHLALRYHPGVLVVIDPTTQPEAFLEHFARIDVKTLNLLLPDGTHHKLPPHCRPDEMRTPYGDWLIRLFDAWFLLPYTTRVRIRFFQQIINLILGFAETTEAIGQTHALFLVIETDGSIEAEDSLKVCKSGITKEGMHLRTHSLVSSLAAPLIAQCANSHQTLPTACQCCPIRRVCGGGVLLHRYHPANGFDNPSVYCRDLLKLITHIQNQILAVLPPSLLAETGVRPLSYEQVLTMLNERGNQRKVGLVE</sequence>
<dbReference type="GO" id="GO:0051539">
    <property type="term" value="F:4 iron, 4 sulfur cluster binding"/>
    <property type="evidence" value="ECO:0007669"/>
    <property type="project" value="UniProtKB-KW"/>
</dbReference>
<organism evidence="8 9">
    <name type="scientific">Spirosoma linguale (strain ATCC 33905 / DSM 74 / LMG 10896 / Claus 1)</name>
    <dbReference type="NCBI Taxonomy" id="504472"/>
    <lineage>
        <taxon>Bacteria</taxon>
        <taxon>Pseudomonadati</taxon>
        <taxon>Bacteroidota</taxon>
        <taxon>Cytophagia</taxon>
        <taxon>Cytophagales</taxon>
        <taxon>Cytophagaceae</taxon>
        <taxon>Spirosoma</taxon>
    </lineage>
</organism>
<dbReference type="GO" id="GO:0046872">
    <property type="term" value="F:metal ion binding"/>
    <property type="evidence" value="ECO:0007669"/>
    <property type="project" value="UniProtKB-KW"/>
</dbReference>
<dbReference type="SUPFAM" id="SSF102114">
    <property type="entry name" value="Radical SAM enzymes"/>
    <property type="match status" value="1"/>
</dbReference>
<keyword evidence="5" id="KW-0408">Iron</keyword>
<dbReference type="SFLD" id="SFLDG01067">
    <property type="entry name" value="SPASM/twitch_domain_containing"/>
    <property type="match status" value="1"/>
</dbReference>
<dbReference type="HOGENOM" id="CLU_009273_10_2_10"/>
<dbReference type="PROSITE" id="PS01305">
    <property type="entry name" value="MOAA_NIFB_PQQE"/>
    <property type="match status" value="1"/>
</dbReference>
<keyword evidence="9" id="KW-1185">Reference proteome</keyword>